<evidence type="ECO:0000313" key="1">
    <source>
        <dbReference type="Proteomes" id="UP000887565"/>
    </source>
</evidence>
<evidence type="ECO:0000313" key="2">
    <source>
        <dbReference type="WBParaSite" id="nRc.2.0.1.t06478-RA"/>
    </source>
</evidence>
<proteinExistence type="predicted"/>
<organism evidence="1 2">
    <name type="scientific">Romanomermis culicivorax</name>
    <name type="common">Nematode worm</name>
    <dbReference type="NCBI Taxonomy" id="13658"/>
    <lineage>
        <taxon>Eukaryota</taxon>
        <taxon>Metazoa</taxon>
        <taxon>Ecdysozoa</taxon>
        <taxon>Nematoda</taxon>
        <taxon>Enoplea</taxon>
        <taxon>Dorylaimia</taxon>
        <taxon>Mermithida</taxon>
        <taxon>Mermithoidea</taxon>
        <taxon>Mermithidae</taxon>
        <taxon>Romanomermis</taxon>
    </lineage>
</organism>
<protein>
    <submittedName>
        <fullName evidence="2">Uncharacterized protein</fullName>
    </submittedName>
</protein>
<reference evidence="2" key="1">
    <citation type="submission" date="2022-11" db="UniProtKB">
        <authorList>
            <consortium name="WormBaseParasite"/>
        </authorList>
    </citation>
    <scope>IDENTIFICATION</scope>
</reference>
<name>A0A915HYH3_ROMCU</name>
<accession>A0A915HYH3</accession>
<dbReference type="WBParaSite" id="nRc.2.0.1.t06478-RA">
    <property type="protein sequence ID" value="nRc.2.0.1.t06478-RA"/>
    <property type="gene ID" value="nRc.2.0.1.g06478"/>
</dbReference>
<sequence length="147" mass="16627">MVTPCRAETPSKHPRLHDAEELLMLGCPSPMFCSIEGDVTDYASAENDDHAVIDVHRLTPTTRAAQRHLYLSLAGQAMRLLWNVEPIININDKRLHLYGNSSIVRSWMPHRKRSLNNQIPKKIGYKVQTPEINSDITNSGAKCQKKI</sequence>
<dbReference type="AlphaFoldDB" id="A0A915HYH3"/>
<keyword evidence="1" id="KW-1185">Reference proteome</keyword>
<dbReference type="Proteomes" id="UP000887565">
    <property type="component" value="Unplaced"/>
</dbReference>